<evidence type="ECO:0000313" key="2">
    <source>
        <dbReference type="Proteomes" id="UP001552594"/>
    </source>
</evidence>
<name>A0ABV3K4X7_STRON</name>
<dbReference type="EMBL" id="JBFAUK010000023">
    <property type="protein sequence ID" value="MEV5509712.1"/>
    <property type="molecule type" value="Genomic_DNA"/>
</dbReference>
<dbReference type="InterPro" id="IPR023393">
    <property type="entry name" value="START-like_dom_sf"/>
</dbReference>
<reference evidence="1 2" key="1">
    <citation type="submission" date="2024-06" db="EMBL/GenBank/DDBJ databases">
        <title>The Natural Products Discovery Center: Release of the First 8490 Sequenced Strains for Exploring Actinobacteria Biosynthetic Diversity.</title>
        <authorList>
            <person name="Kalkreuter E."/>
            <person name="Kautsar S.A."/>
            <person name="Yang D."/>
            <person name="Bader C.D."/>
            <person name="Teijaro C.N."/>
            <person name="Fluegel L."/>
            <person name="Davis C.M."/>
            <person name="Simpson J.R."/>
            <person name="Lauterbach L."/>
            <person name="Steele A.D."/>
            <person name="Gui C."/>
            <person name="Meng S."/>
            <person name="Li G."/>
            <person name="Viehrig K."/>
            <person name="Ye F."/>
            <person name="Su P."/>
            <person name="Kiefer A.F."/>
            <person name="Nichols A."/>
            <person name="Cepeda A.J."/>
            <person name="Yan W."/>
            <person name="Fan B."/>
            <person name="Jiang Y."/>
            <person name="Adhikari A."/>
            <person name="Zheng C.-J."/>
            <person name="Schuster L."/>
            <person name="Cowan T.M."/>
            <person name="Smanski M.J."/>
            <person name="Chevrette M.G."/>
            <person name="De Carvalho L.P.S."/>
            <person name="Shen B."/>
        </authorList>
    </citation>
    <scope>NUCLEOTIDE SEQUENCE [LARGE SCALE GENOMIC DNA]</scope>
    <source>
        <strain evidence="1 2">NPDC052347</strain>
    </source>
</reference>
<dbReference type="Proteomes" id="UP001552594">
    <property type="component" value="Unassembled WGS sequence"/>
</dbReference>
<protein>
    <submittedName>
        <fullName evidence="1">SRPBCC family protein</fullName>
    </submittedName>
</protein>
<sequence>MAVFRIECDSPLPAADAWGRLTSWPAQAAHVPFTRITVCTPPPPGVGTRFVARTGRRPLAFDDPMVVTHWQPPSGTRPGRCRVEKRGRALTGWAEIEVYRNGPGCRVIWREEVRIVRAPRLLDRCAAAAGRLVFGRMVRRLVDAKSPRTLRTPMSRSAAPHRR</sequence>
<dbReference type="SUPFAM" id="SSF55961">
    <property type="entry name" value="Bet v1-like"/>
    <property type="match status" value="1"/>
</dbReference>
<dbReference type="Gene3D" id="3.30.530.20">
    <property type="match status" value="1"/>
</dbReference>
<evidence type="ECO:0000313" key="1">
    <source>
        <dbReference type="EMBL" id="MEV5509712.1"/>
    </source>
</evidence>
<proteinExistence type="predicted"/>
<accession>A0ABV3K4X7</accession>
<dbReference type="RefSeq" id="WP_109280121.1">
    <property type="nucleotide sequence ID" value="NZ_JBFAUK010000023.1"/>
</dbReference>
<comment type="caution">
    <text evidence="1">The sequence shown here is derived from an EMBL/GenBank/DDBJ whole genome shotgun (WGS) entry which is preliminary data.</text>
</comment>
<keyword evidence="2" id="KW-1185">Reference proteome</keyword>
<organism evidence="1 2">
    <name type="scientific">Streptomyces orinoci</name>
    <name type="common">Streptoverticillium orinoci</name>
    <dbReference type="NCBI Taxonomy" id="67339"/>
    <lineage>
        <taxon>Bacteria</taxon>
        <taxon>Bacillati</taxon>
        <taxon>Actinomycetota</taxon>
        <taxon>Actinomycetes</taxon>
        <taxon>Kitasatosporales</taxon>
        <taxon>Streptomycetaceae</taxon>
        <taxon>Streptomyces</taxon>
    </lineage>
</organism>
<gene>
    <name evidence="1" type="ORF">AB0L16_25290</name>
</gene>